<gene>
    <name evidence="1" type="ORF">QJS10_CPA05g00250</name>
</gene>
<dbReference type="PANTHER" id="PTHR31170">
    <property type="entry name" value="BNAC04G53230D PROTEIN"/>
    <property type="match status" value="1"/>
</dbReference>
<reference evidence="1" key="2">
    <citation type="submission" date="2023-06" db="EMBL/GenBank/DDBJ databases">
        <authorList>
            <person name="Ma L."/>
            <person name="Liu K.-W."/>
            <person name="Li Z."/>
            <person name="Hsiao Y.-Y."/>
            <person name="Qi Y."/>
            <person name="Fu T."/>
            <person name="Tang G."/>
            <person name="Zhang D."/>
            <person name="Sun W.-H."/>
            <person name="Liu D.-K."/>
            <person name="Li Y."/>
            <person name="Chen G.-Z."/>
            <person name="Liu X.-D."/>
            <person name="Liao X.-Y."/>
            <person name="Jiang Y.-T."/>
            <person name="Yu X."/>
            <person name="Hao Y."/>
            <person name="Huang J."/>
            <person name="Zhao X.-W."/>
            <person name="Ke S."/>
            <person name="Chen Y.-Y."/>
            <person name="Wu W.-L."/>
            <person name="Hsu J.-L."/>
            <person name="Lin Y.-F."/>
            <person name="Huang M.-D."/>
            <person name="Li C.-Y."/>
            <person name="Huang L."/>
            <person name="Wang Z.-W."/>
            <person name="Zhao X."/>
            <person name="Zhong W.-Y."/>
            <person name="Peng D.-H."/>
            <person name="Ahmad S."/>
            <person name="Lan S."/>
            <person name="Zhang J.-S."/>
            <person name="Tsai W.-C."/>
            <person name="Van De Peer Y."/>
            <person name="Liu Z.-J."/>
        </authorList>
    </citation>
    <scope>NUCLEOTIDE SEQUENCE</scope>
    <source>
        <strain evidence="1">CP</strain>
        <tissue evidence="1">Leaves</tissue>
    </source>
</reference>
<protein>
    <recommendedName>
        <fullName evidence="3">Thioredoxin-like fold domain-containing protein</fullName>
    </recommendedName>
</protein>
<accession>A0AAV9ERQ6</accession>
<reference evidence="1" key="1">
    <citation type="journal article" date="2023" name="Nat. Commun.">
        <title>Diploid and tetraploid genomes of Acorus and the evolution of monocots.</title>
        <authorList>
            <person name="Ma L."/>
            <person name="Liu K.W."/>
            <person name="Li Z."/>
            <person name="Hsiao Y.Y."/>
            <person name="Qi Y."/>
            <person name="Fu T."/>
            <person name="Tang G.D."/>
            <person name="Zhang D."/>
            <person name="Sun W.H."/>
            <person name="Liu D.K."/>
            <person name="Li Y."/>
            <person name="Chen G.Z."/>
            <person name="Liu X.D."/>
            <person name="Liao X.Y."/>
            <person name="Jiang Y.T."/>
            <person name="Yu X."/>
            <person name="Hao Y."/>
            <person name="Huang J."/>
            <person name="Zhao X.W."/>
            <person name="Ke S."/>
            <person name="Chen Y.Y."/>
            <person name="Wu W.L."/>
            <person name="Hsu J.L."/>
            <person name="Lin Y.F."/>
            <person name="Huang M.D."/>
            <person name="Li C.Y."/>
            <person name="Huang L."/>
            <person name="Wang Z.W."/>
            <person name="Zhao X."/>
            <person name="Zhong W.Y."/>
            <person name="Peng D.H."/>
            <person name="Ahmad S."/>
            <person name="Lan S."/>
            <person name="Zhang J.S."/>
            <person name="Tsai W.C."/>
            <person name="Van de Peer Y."/>
            <person name="Liu Z.J."/>
        </authorList>
    </citation>
    <scope>NUCLEOTIDE SEQUENCE</scope>
    <source>
        <strain evidence="1">CP</strain>
    </source>
</reference>
<name>A0AAV9ERQ6_ACOCL</name>
<dbReference type="Proteomes" id="UP001180020">
    <property type="component" value="Unassembled WGS sequence"/>
</dbReference>
<keyword evidence="2" id="KW-1185">Reference proteome</keyword>
<dbReference type="EMBL" id="JAUJYO010000005">
    <property type="protein sequence ID" value="KAK1315796.1"/>
    <property type="molecule type" value="Genomic_DNA"/>
</dbReference>
<dbReference type="PANTHER" id="PTHR31170:SF17">
    <property type="match status" value="1"/>
</dbReference>
<evidence type="ECO:0000313" key="2">
    <source>
        <dbReference type="Proteomes" id="UP001180020"/>
    </source>
</evidence>
<comment type="caution">
    <text evidence="1">The sequence shown here is derived from an EMBL/GenBank/DDBJ whole genome shotgun (WGS) entry which is preliminary data.</text>
</comment>
<sequence length="67" mass="7344">MRTATEIQEAGVKLVGKSNCSIKDVSFKNGVLQIPTLFIDDSTTPHLRNLIAFEQCYPETGGRESTS</sequence>
<organism evidence="1 2">
    <name type="scientific">Acorus calamus</name>
    <name type="common">Sweet flag</name>
    <dbReference type="NCBI Taxonomy" id="4465"/>
    <lineage>
        <taxon>Eukaryota</taxon>
        <taxon>Viridiplantae</taxon>
        <taxon>Streptophyta</taxon>
        <taxon>Embryophyta</taxon>
        <taxon>Tracheophyta</taxon>
        <taxon>Spermatophyta</taxon>
        <taxon>Magnoliopsida</taxon>
        <taxon>Liliopsida</taxon>
        <taxon>Acoraceae</taxon>
        <taxon>Acorus</taxon>
    </lineage>
</organism>
<evidence type="ECO:0008006" key="3">
    <source>
        <dbReference type="Google" id="ProtNLM"/>
    </source>
</evidence>
<evidence type="ECO:0000313" key="1">
    <source>
        <dbReference type="EMBL" id="KAK1315796.1"/>
    </source>
</evidence>
<proteinExistence type="predicted"/>
<dbReference type="InterPro" id="IPR004158">
    <property type="entry name" value="DUF247_pln"/>
</dbReference>
<dbReference type="AlphaFoldDB" id="A0AAV9ERQ6"/>
<dbReference type="Pfam" id="PF03140">
    <property type="entry name" value="DUF247"/>
    <property type="match status" value="1"/>
</dbReference>